<dbReference type="HOGENOM" id="CLU_911035_0_0_5"/>
<reference evidence="3" key="1">
    <citation type="submission" date="2011-03" db="EMBL/GenBank/DDBJ databases">
        <title>Draft genome sequence of Brevundimonas diminuta.</title>
        <authorList>
            <person name="Brown P.J.B."/>
            <person name="Buechlein A."/>
            <person name="Hemmerich C."/>
            <person name="Brun Y.V."/>
        </authorList>
    </citation>
    <scope>NUCLEOTIDE SEQUENCE [LARGE SCALE GENOMIC DNA]</scope>
    <source>
        <strain evidence="3">C19</strain>
    </source>
</reference>
<dbReference type="Proteomes" id="UP000006512">
    <property type="component" value="Unassembled WGS sequence"/>
</dbReference>
<evidence type="ECO:0000313" key="3">
    <source>
        <dbReference type="Proteomes" id="UP000006512"/>
    </source>
</evidence>
<proteinExistence type="predicted"/>
<accession>F4QM70</accession>
<protein>
    <submittedName>
        <fullName evidence="2">Uncharacterized protein</fullName>
    </submittedName>
</protein>
<organism evidence="2 3">
    <name type="scientific">Asticcacaulis biprosthecium C19</name>
    <dbReference type="NCBI Taxonomy" id="715226"/>
    <lineage>
        <taxon>Bacteria</taxon>
        <taxon>Pseudomonadati</taxon>
        <taxon>Pseudomonadota</taxon>
        <taxon>Alphaproteobacteria</taxon>
        <taxon>Caulobacterales</taxon>
        <taxon>Caulobacteraceae</taxon>
        <taxon>Asticcacaulis</taxon>
    </lineage>
</organism>
<keyword evidence="1" id="KW-0732">Signal</keyword>
<evidence type="ECO:0000256" key="1">
    <source>
        <dbReference type="SAM" id="SignalP"/>
    </source>
</evidence>
<dbReference type="EMBL" id="GL883078">
    <property type="protein sequence ID" value="EGF91311.1"/>
    <property type="molecule type" value="Genomic_DNA"/>
</dbReference>
<dbReference type="RefSeq" id="WP_006273511.1">
    <property type="nucleotide sequence ID" value="NZ_GL883078.1"/>
</dbReference>
<feature type="signal peptide" evidence="1">
    <location>
        <begin position="1"/>
        <end position="32"/>
    </location>
</feature>
<dbReference type="AlphaFoldDB" id="F4QM70"/>
<sequence>MSMQKVTRRHAVMSATALTMVCALGWGTFAQAQTSIRVGKIASQETCTYYQNSTGSAAAAASADWFGASAAVAVAWRTWWVKDCVGNFKTITGSLEAALAASNKLTVVDRAGDYVLSGMVSADGTQQTQFSQDTSRGADYDVSANKLYASMNVTLQDRSGRKVFGATVRKEVDLSAYVSSDGTTASVEQSGQAVYNQLQEDLALAVARKVAFRLAPLAVIDNYDGTIQLNYGAPYLQLGTTVQATSPDGRTVIQYNVIAANDATATAEPDGAGDVSRIIPGSTAIVIEADDPAANGRRMKRVDLP</sequence>
<evidence type="ECO:0000313" key="2">
    <source>
        <dbReference type="EMBL" id="EGF91311.1"/>
    </source>
</evidence>
<feature type="chain" id="PRO_5003320324" evidence="1">
    <location>
        <begin position="33"/>
        <end position="305"/>
    </location>
</feature>
<dbReference type="OrthoDB" id="7401946at2"/>
<dbReference type="STRING" id="715226.ABI_27260"/>
<dbReference type="InterPro" id="IPR006311">
    <property type="entry name" value="TAT_signal"/>
</dbReference>
<gene>
    <name evidence="2" type="ORF">ABI_27260</name>
</gene>
<keyword evidence="3" id="KW-1185">Reference proteome</keyword>
<name>F4QM70_9CAUL</name>
<dbReference type="PROSITE" id="PS51318">
    <property type="entry name" value="TAT"/>
    <property type="match status" value="1"/>
</dbReference>